<dbReference type="EMBL" id="SDLV01000017">
    <property type="protein sequence ID" value="THV60588.1"/>
    <property type="molecule type" value="Genomic_DNA"/>
</dbReference>
<protein>
    <recommendedName>
        <fullName evidence="3">Jacalin-type lectin domain-containing protein</fullName>
    </recommendedName>
</protein>
<reference evidence="1 2" key="1">
    <citation type="submission" date="2019-01" db="EMBL/GenBank/DDBJ databases">
        <authorList>
            <person name="B I."/>
            <person name="Ch S."/>
            <person name="Ch V.R."/>
        </authorList>
    </citation>
    <scope>NUCLEOTIDE SEQUENCE [LARGE SCALE GENOMIC DNA]</scope>
    <source>
        <strain evidence="1 2">JC507</strain>
    </source>
</reference>
<proteinExistence type="predicted"/>
<evidence type="ECO:0000313" key="1">
    <source>
        <dbReference type="EMBL" id="THV60588.1"/>
    </source>
</evidence>
<dbReference type="Proteomes" id="UP000306038">
    <property type="component" value="Unassembled WGS sequence"/>
</dbReference>
<name>A0ABY2RAV3_9FLAO</name>
<keyword evidence="2" id="KW-1185">Reference proteome</keyword>
<dbReference type="RefSeq" id="WP_136522030.1">
    <property type="nucleotide sequence ID" value="NZ_SDLV01000017.1"/>
</dbReference>
<sequence>MEETNKTFELHLEEYIIKGIITSLNNEEIDTIENLGSKEYSEAVFKVIVSSEPSIDLEFFNLSTTKIYVVGYKGREGQLGYLKNMQFIPDDRENHFVRVISTNILSVLMLNGNSGHFISK</sequence>
<evidence type="ECO:0008006" key="3">
    <source>
        <dbReference type="Google" id="ProtNLM"/>
    </source>
</evidence>
<gene>
    <name evidence="1" type="ORF">EK417_09395</name>
</gene>
<evidence type="ECO:0000313" key="2">
    <source>
        <dbReference type="Proteomes" id="UP000306038"/>
    </source>
</evidence>
<accession>A0ABY2RAV3</accession>
<comment type="caution">
    <text evidence="1">The sequence shown here is derived from an EMBL/GenBank/DDBJ whole genome shotgun (WGS) entry which is preliminary data.</text>
</comment>
<organism evidence="1 2">
    <name type="scientific">Chryseobacterium candidae</name>
    <dbReference type="NCBI Taxonomy" id="1978493"/>
    <lineage>
        <taxon>Bacteria</taxon>
        <taxon>Pseudomonadati</taxon>
        <taxon>Bacteroidota</taxon>
        <taxon>Flavobacteriia</taxon>
        <taxon>Flavobacteriales</taxon>
        <taxon>Weeksellaceae</taxon>
        <taxon>Chryseobacterium group</taxon>
        <taxon>Chryseobacterium</taxon>
    </lineage>
</organism>